<dbReference type="Proteomes" id="UP000292702">
    <property type="component" value="Unassembled WGS sequence"/>
</dbReference>
<evidence type="ECO:0000313" key="8">
    <source>
        <dbReference type="Proteomes" id="UP000292702"/>
    </source>
</evidence>
<dbReference type="InterPro" id="IPR012951">
    <property type="entry name" value="BBE"/>
</dbReference>
<dbReference type="InterPro" id="IPR016166">
    <property type="entry name" value="FAD-bd_PCMH"/>
</dbReference>
<feature type="domain" description="FAD-binding PCMH-type" evidence="6">
    <location>
        <begin position="189"/>
        <end position="359"/>
    </location>
</feature>
<dbReference type="STRING" id="92696.A0A4R0RHP9"/>
<dbReference type="OrthoDB" id="415825at2759"/>
<name>A0A4R0RHP9_9APHY</name>
<evidence type="ECO:0000256" key="4">
    <source>
        <dbReference type="ARBA" id="ARBA00022827"/>
    </source>
</evidence>
<dbReference type="Gene3D" id="3.40.462.20">
    <property type="match status" value="1"/>
</dbReference>
<dbReference type="InterPro" id="IPR006094">
    <property type="entry name" value="Oxid_FAD_bind_N"/>
</dbReference>
<dbReference type="InterPro" id="IPR016169">
    <property type="entry name" value="FAD-bd_PCMH_sub2"/>
</dbReference>
<dbReference type="Pfam" id="PF08031">
    <property type="entry name" value="BBE"/>
    <property type="match status" value="1"/>
</dbReference>
<reference evidence="7 8" key="1">
    <citation type="submission" date="2018-11" db="EMBL/GenBank/DDBJ databases">
        <title>Genome assembly of Steccherinum ochraceum LE-BIN_3174, the white-rot fungus of the Steccherinaceae family (The Residual Polyporoid clade, Polyporales, Basidiomycota).</title>
        <authorList>
            <person name="Fedorova T.V."/>
            <person name="Glazunova O.A."/>
            <person name="Landesman E.O."/>
            <person name="Moiseenko K.V."/>
            <person name="Psurtseva N.V."/>
            <person name="Savinova O.S."/>
            <person name="Shakhova N.V."/>
            <person name="Tyazhelova T.V."/>
            <person name="Vasina D.V."/>
        </authorList>
    </citation>
    <scope>NUCLEOTIDE SEQUENCE [LARGE SCALE GENOMIC DNA]</scope>
    <source>
        <strain evidence="7 8">LE-BIN_3174</strain>
    </source>
</reference>
<dbReference type="GO" id="GO:0071949">
    <property type="term" value="F:FAD binding"/>
    <property type="evidence" value="ECO:0007669"/>
    <property type="project" value="InterPro"/>
</dbReference>
<evidence type="ECO:0000256" key="2">
    <source>
        <dbReference type="ARBA" id="ARBA00005466"/>
    </source>
</evidence>
<keyword evidence="5" id="KW-0560">Oxidoreductase</keyword>
<organism evidence="7 8">
    <name type="scientific">Steccherinum ochraceum</name>
    <dbReference type="NCBI Taxonomy" id="92696"/>
    <lineage>
        <taxon>Eukaryota</taxon>
        <taxon>Fungi</taxon>
        <taxon>Dikarya</taxon>
        <taxon>Basidiomycota</taxon>
        <taxon>Agaricomycotina</taxon>
        <taxon>Agaricomycetes</taxon>
        <taxon>Polyporales</taxon>
        <taxon>Steccherinaceae</taxon>
        <taxon>Steccherinum</taxon>
    </lineage>
</organism>
<comment type="caution">
    <text evidence="7">The sequence shown here is derived from an EMBL/GenBank/DDBJ whole genome shotgun (WGS) entry which is preliminary data.</text>
</comment>
<dbReference type="EMBL" id="RWJN01000126">
    <property type="protein sequence ID" value="TCD66652.1"/>
    <property type="molecule type" value="Genomic_DNA"/>
</dbReference>
<proteinExistence type="inferred from homology"/>
<dbReference type="SUPFAM" id="SSF56176">
    <property type="entry name" value="FAD-binding/transporter-associated domain-like"/>
    <property type="match status" value="1"/>
</dbReference>
<protein>
    <recommendedName>
        <fullName evidence="6">FAD-binding PCMH-type domain-containing protein</fullName>
    </recommendedName>
</protein>
<dbReference type="InterPro" id="IPR050416">
    <property type="entry name" value="FAD-linked_Oxidoreductase"/>
</dbReference>
<comment type="cofactor">
    <cofactor evidence="1">
        <name>FAD</name>
        <dbReference type="ChEBI" id="CHEBI:57692"/>
    </cofactor>
</comment>
<dbReference type="InterPro" id="IPR036318">
    <property type="entry name" value="FAD-bd_PCMH-like_sf"/>
</dbReference>
<dbReference type="PROSITE" id="PS51387">
    <property type="entry name" value="FAD_PCMH"/>
    <property type="match status" value="1"/>
</dbReference>
<dbReference type="Gene3D" id="3.30.465.10">
    <property type="match status" value="1"/>
</dbReference>
<keyword evidence="8" id="KW-1185">Reference proteome</keyword>
<comment type="similarity">
    <text evidence="2">Belongs to the oxygen-dependent FAD-linked oxidoreductase family.</text>
</comment>
<gene>
    <name evidence="7" type="ORF">EIP91_001070</name>
</gene>
<sequence>MSYGPSSRHRFSWKKRRKVGSVGTGVLAALSSLPEGASARIAAGPMRTRTYFSIGDILLPICKPRSSADVQTYPLRRTCIYIPQAQVVHGTGGRNVIQHAASHHGHSGLSSARTTYFWRYLDLEGRYEVIILPLESSISRPLIVYRSLRVADDIETRDNLKTFRAEFKGDLITPDDEGYDVSIHRWAHNAIKRAGIVAYVKDPEDVARAIKYAVAAKLDIAIHSGGHSPAGNSSTKGGLVIDLSRFINHVNVDTEKKLAYVGGGANWGMFDAATIKHGLAGVAGTVHHTGVGGLATGGGYGWLSARHGLTIDNVATVVTADGSILKANDKENPDLFWGIRGGGCNFGVVTEFVMKVYPQRTTVFCGIVVFHPEKLDKIAAYLDDWWPRATENEGIVVILTRGPDGSPNVVCFVNYNGTEAEGRAAYKPLFDIGPLVDTAKDMDYLQLNVITNSLAEPGLNYYFKGALLSRDKPSADLNQEKFAKIMDLTKDRAHTTACVLEYIPHTKINSVPEGVTPFRRDLPGNILINSQWKGDEPEKLASARELTHGIAELFINEVGYGNYGTDQDAMLTRPGQTSPDKVKALFRENYPRLQTIKKKYDPNMIFNKWYNITPA</sequence>
<evidence type="ECO:0000259" key="6">
    <source>
        <dbReference type="PROSITE" id="PS51387"/>
    </source>
</evidence>
<evidence type="ECO:0000313" key="7">
    <source>
        <dbReference type="EMBL" id="TCD66652.1"/>
    </source>
</evidence>
<dbReference type="Pfam" id="PF01565">
    <property type="entry name" value="FAD_binding_4"/>
    <property type="match status" value="1"/>
</dbReference>
<dbReference type="PANTHER" id="PTHR42973:SF39">
    <property type="entry name" value="FAD-BINDING PCMH-TYPE DOMAIN-CONTAINING PROTEIN"/>
    <property type="match status" value="1"/>
</dbReference>
<dbReference type="Gene3D" id="3.30.43.10">
    <property type="entry name" value="Uridine Diphospho-n-acetylenolpyruvylglucosamine Reductase, domain 2"/>
    <property type="match status" value="1"/>
</dbReference>
<keyword evidence="3" id="KW-0285">Flavoprotein</keyword>
<keyword evidence="4" id="KW-0274">FAD</keyword>
<dbReference type="PANTHER" id="PTHR42973">
    <property type="entry name" value="BINDING OXIDOREDUCTASE, PUTATIVE (AFU_ORTHOLOGUE AFUA_1G17690)-RELATED"/>
    <property type="match status" value="1"/>
</dbReference>
<evidence type="ECO:0000256" key="3">
    <source>
        <dbReference type="ARBA" id="ARBA00022630"/>
    </source>
</evidence>
<accession>A0A4R0RHP9</accession>
<evidence type="ECO:0000256" key="5">
    <source>
        <dbReference type="ARBA" id="ARBA00023002"/>
    </source>
</evidence>
<dbReference type="InterPro" id="IPR016167">
    <property type="entry name" value="FAD-bd_PCMH_sub1"/>
</dbReference>
<dbReference type="GO" id="GO:0016491">
    <property type="term" value="F:oxidoreductase activity"/>
    <property type="evidence" value="ECO:0007669"/>
    <property type="project" value="UniProtKB-KW"/>
</dbReference>
<evidence type="ECO:0000256" key="1">
    <source>
        <dbReference type="ARBA" id="ARBA00001974"/>
    </source>
</evidence>
<dbReference type="AlphaFoldDB" id="A0A4R0RHP9"/>